<dbReference type="GO" id="GO:0005886">
    <property type="term" value="C:plasma membrane"/>
    <property type="evidence" value="ECO:0007669"/>
    <property type="project" value="UniProtKB-SubCell"/>
</dbReference>
<dbReference type="PANTHER" id="PTHR30151:SF41">
    <property type="entry name" value="ABC TRANSPORTER PERMEASE PROTEIN"/>
    <property type="match status" value="1"/>
</dbReference>
<evidence type="ECO:0000256" key="3">
    <source>
        <dbReference type="ARBA" id="ARBA00022475"/>
    </source>
</evidence>
<accession>A0A839E774</accession>
<feature type="transmembrane region" description="Helical" evidence="7">
    <location>
        <begin position="30"/>
        <end position="53"/>
    </location>
</feature>
<feature type="transmembrane region" description="Helical" evidence="7">
    <location>
        <begin position="84"/>
        <end position="106"/>
    </location>
</feature>
<keyword evidence="6 7" id="KW-0472">Membrane</keyword>
<evidence type="ECO:0000256" key="2">
    <source>
        <dbReference type="ARBA" id="ARBA00022448"/>
    </source>
</evidence>
<feature type="transmembrane region" description="Helical" evidence="7">
    <location>
        <begin position="195"/>
        <end position="217"/>
    </location>
</feature>
<feature type="transmembrane region" description="Helical" evidence="7">
    <location>
        <begin position="243"/>
        <end position="264"/>
    </location>
</feature>
<dbReference type="PANTHER" id="PTHR30151">
    <property type="entry name" value="ALKANE SULFONATE ABC TRANSPORTER-RELATED, MEMBRANE SUBUNIT"/>
    <property type="match status" value="1"/>
</dbReference>
<keyword evidence="2 7" id="KW-0813">Transport</keyword>
<feature type="domain" description="ABC transmembrane type-1" evidence="8">
    <location>
        <begin position="79"/>
        <end position="261"/>
    </location>
</feature>
<evidence type="ECO:0000313" key="9">
    <source>
        <dbReference type="EMBL" id="MBA8847367.1"/>
    </source>
</evidence>
<evidence type="ECO:0000256" key="4">
    <source>
        <dbReference type="ARBA" id="ARBA00022692"/>
    </source>
</evidence>
<evidence type="ECO:0000256" key="5">
    <source>
        <dbReference type="ARBA" id="ARBA00022989"/>
    </source>
</evidence>
<dbReference type="InterPro" id="IPR035906">
    <property type="entry name" value="MetI-like_sf"/>
</dbReference>
<dbReference type="CDD" id="cd06261">
    <property type="entry name" value="TM_PBP2"/>
    <property type="match status" value="1"/>
</dbReference>
<dbReference type="Pfam" id="PF00528">
    <property type="entry name" value="BPD_transp_1"/>
    <property type="match status" value="1"/>
</dbReference>
<sequence length="272" mass="27750">MTTSRAVASRATASRNAPAVERAPSSAERVLAPVILGVVVIVLWQLLAGSGLIEAYLLPSPAAIGEEIAQFAPSMASAAGLTGLNALIGLLAGTIVGIVAALLASAARIVDGMLAPIVAALAVVPIVALAPVLNTAFGADAQTGRQLIAALAAFVPVFINTARGLRQTRPVHRDLMRAYAATPWQAMRTITLRTAAPFTFTGIRLASSLAVISALVAEYFGGPRGGLGGLISTSAASSAYARAWAYVVAAIVLGLAFYLVALAIERAVARRT</sequence>
<keyword evidence="5 7" id="KW-1133">Transmembrane helix</keyword>
<feature type="transmembrane region" description="Helical" evidence="7">
    <location>
        <begin position="113"/>
        <end position="134"/>
    </location>
</feature>
<comment type="caution">
    <text evidence="9">The sequence shown here is derived from an EMBL/GenBank/DDBJ whole genome shotgun (WGS) entry which is preliminary data.</text>
</comment>
<dbReference type="GO" id="GO:0055085">
    <property type="term" value="P:transmembrane transport"/>
    <property type="evidence" value="ECO:0007669"/>
    <property type="project" value="InterPro"/>
</dbReference>
<keyword evidence="3" id="KW-1003">Cell membrane</keyword>
<keyword evidence="10" id="KW-1185">Reference proteome</keyword>
<evidence type="ECO:0000256" key="6">
    <source>
        <dbReference type="ARBA" id="ARBA00023136"/>
    </source>
</evidence>
<feature type="transmembrane region" description="Helical" evidence="7">
    <location>
        <begin position="146"/>
        <end position="165"/>
    </location>
</feature>
<dbReference type="InterPro" id="IPR000515">
    <property type="entry name" value="MetI-like"/>
</dbReference>
<evidence type="ECO:0000259" key="8">
    <source>
        <dbReference type="PROSITE" id="PS50928"/>
    </source>
</evidence>
<protein>
    <submittedName>
        <fullName evidence="9">NitT/TauT family transport system permease protein</fullName>
    </submittedName>
</protein>
<dbReference type="Proteomes" id="UP000585905">
    <property type="component" value="Unassembled WGS sequence"/>
</dbReference>
<gene>
    <name evidence="9" type="ORF">FHX53_000952</name>
</gene>
<dbReference type="PROSITE" id="PS50928">
    <property type="entry name" value="ABC_TM1"/>
    <property type="match status" value="1"/>
</dbReference>
<keyword evidence="4 7" id="KW-0812">Transmembrane</keyword>
<comment type="subcellular location">
    <subcellularLocation>
        <location evidence="1 7">Cell membrane</location>
        <topology evidence="1 7">Multi-pass membrane protein</topology>
    </subcellularLocation>
</comment>
<dbReference type="AlphaFoldDB" id="A0A839E774"/>
<name>A0A839E774_9MICO</name>
<evidence type="ECO:0000313" key="10">
    <source>
        <dbReference type="Proteomes" id="UP000585905"/>
    </source>
</evidence>
<dbReference type="EMBL" id="JACGWX010000002">
    <property type="protein sequence ID" value="MBA8847367.1"/>
    <property type="molecule type" value="Genomic_DNA"/>
</dbReference>
<comment type="similarity">
    <text evidence="7">Belongs to the binding-protein-dependent transport system permease family.</text>
</comment>
<evidence type="ECO:0000256" key="1">
    <source>
        <dbReference type="ARBA" id="ARBA00004651"/>
    </source>
</evidence>
<evidence type="ECO:0000256" key="7">
    <source>
        <dbReference type="RuleBase" id="RU363032"/>
    </source>
</evidence>
<reference evidence="9 10" key="1">
    <citation type="submission" date="2020-07" db="EMBL/GenBank/DDBJ databases">
        <title>Sequencing the genomes of 1000 actinobacteria strains.</title>
        <authorList>
            <person name="Klenk H.-P."/>
        </authorList>
    </citation>
    <scope>NUCLEOTIDE SEQUENCE [LARGE SCALE GENOMIC DNA]</scope>
    <source>
        <strain evidence="9 10">DSM 19663</strain>
    </source>
</reference>
<proteinExistence type="inferred from homology"/>
<dbReference type="Gene3D" id="1.10.3720.10">
    <property type="entry name" value="MetI-like"/>
    <property type="match status" value="1"/>
</dbReference>
<organism evidence="9 10">
    <name type="scientific">Microcella alkalica</name>
    <dbReference type="NCBI Taxonomy" id="355930"/>
    <lineage>
        <taxon>Bacteria</taxon>
        <taxon>Bacillati</taxon>
        <taxon>Actinomycetota</taxon>
        <taxon>Actinomycetes</taxon>
        <taxon>Micrococcales</taxon>
        <taxon>Microbacteriaceae</taxon>
        <taxon>Microcella</taxon>
    </lineage>
</organism>
<dbReference type="SUPFAM" id="SSF161098">
    <property type="entry name" value="MetI-like"/>
    <property type="match status" value="1"/>
</dbReference>